<dbReference type="AlphaFoldDB" id="A0AAD7N3M6"/>
<evidence type="ECO:0000256" key="1">
    <source>
        <dbReference type="ARBA" id="ARBA00022603"/>
    </source>
</evidence>
<name>A0AAD7N3M6_9AGAR</name>
<dbReference type="Gene3D" id="2.170.270.10">
    <property type="entry name" value="SET domain"/>
    <property type="match status" value="1"/>
</dbReference>
<dbReference type="InterPro" id="IPR046341">
    <property type="entry name" value="SET_dom_sf"/>
</dbReference>
<evidence type="ECO:0000313" key="5">
    <source>
        <dbReference type="Proteomes" id="UP001215598"/>
    </source>
</evidence>
<keyword evidence="5" id="KW-1185">Reference proteome</keyword>
<evidence type="ECO:0000313" key="4">
    <source>
        <dbReference type="EMBL" id="KAJ7743102.1"/>
    </source>
</evidence>
<keyword evidence="1" id="KW-0489">Methyltransferase</keyword>
<feature type="non-terminal residue" evidence="4">
    <location>
        <position position="1"/>
    </location>
</feature>
<sequence>QSYTPSHADFIVEFQSGEFSSFLKTRRSFVQGETLTVLRNLTIRSPKAYSTVQCGRGADDNVELNSDFIYVNHSCEPNIAFDLSSTDPTESEALVRPLHSCDWLCSYIAAVTFFYPSTEWEMEQAFECQCGTKKCLGRIQGANFLTVDQVKERGWVCPWIVELIQERDAVV</sequence>
<dbReference type="PROSITE" id="PS50868">
    <property type="entry name" value="POST_SET"/>
    <property type="match status" value="1"/>
</dbReference>
<dbReference type="GO" id="GO:0032259">
    <property type="term" value="P:methylation"/>
    <property type="evidence" value="ECO:0007669"/>
    <property type="project" value="UniProtKB-KW"/>
</dbReference>
<accession>A0AAD7N3M6</accession>
<dbReference type="PANTHER" id="PTHR12350">
    <property type="entry name" value="HISTONE-LYSINE N-METHYLTRANSFERASE-RELATED"/>
    <property type="match status" value="1"/>
</dbReference>
<proteinExistence type="predicted"/>
<dbReference type="EMBL" id="JARKIB010000092">
    <property type="protein sequence ID" value="KAJ7743102.1"/>
    <property type="molecule type" value="Genomic_DNA"/>
</dbReference>
<comment type="caution">
    <text evidence="4">The sequence shown here is derived from an EMBL/GenBank/DDBJ whole genome shotgun (WGS) entry which is preliminary data.</text>
</comment>
<protein>
    <recommendedName>
        <fullName evidence="3">Post-SET domain-containing protein</fullName>
    </recommendedName>
</protein>
<feature type="non-terminal residue" evidence="4">
    <location>
        <position position="171"/>
    </location>
</feature>
<evidence type="ECO:0000259" key="3">
    <source>
        <dbReference type="PROSITE" id="PS50868"/>
    </source>
</evidence>
<evidence type="ECO:0000256" key="2">
    <source>
        <dbReference type="ARBA" id="ARBA00022679"/>
    </source>
</evidence>
<dbReference type="PANTHER" id="PTHR12350:SF19">
    <property type="entry name" value="SET DOMAIN-CONTAINING PROTEIN"/>
    <property type="match status" value="1"/>
</dbReference>
<organism evidence="4 5">
    <name type="scientific">Mycena metata</name>
    <dbReference type="NCBI Taxonomy" id="1033252"/>
    <lineage>
        <taxon>Eukaryota</taxon>
        <taxon>Fungi</taxon>
        <taxon>Dikarya</taxon>
        <taxon>Basidiomycota</taxon>
        <taxon>Agaricomycotina</taxon>
        <taxon>Agaricomycetes</taxon>
        <taxon>Agaricomycetidae</taxon>
        <taxon>Agaricales</taxon>
        <taxon>Marasmiineae</taxon>
        <taxon>Mycenaceae</taxon>
        <taxon>Mycena</taxon>
    </lineage>
</organism>
<feature type="domain" description="Post-SET" evidence="3">
    <location>
        <begin position="124"/>
        <end position="140"/>
    </location>
</feature>
<dbReference type="SUPFAM" id="SSF82199">
    <property type="entry name" value="SET domain"/>
    <property type="match status" value="1"/>
</dbReference>
<dbReference type="InterPro" id="IPR053201">
    <property type="entry name" value="Flavunoidine_N-MTase"/>
</dbReference>
<dbReference type="Proteomes" id="UP001215598">
    <property type="component" value="Unassembled WGS sequence"/>
</dbReference>
<keyword evidence="2" id="KW-0808">Transferase</keyword>
<dbReference type="InterPro" id="IPR003616">
    <property type="entry name" value="Post-SET_dom"/>
</dbReference>
<gene>
    <name evidence="4" type="ORF">B0H16DRAFT_1860129</name>
</gene>
<dbReference type="GO" id="GO:0008168">
    <property type="term" value="F:methyltransferase activity"/>
    <property type="evidence" value="ECO:0007669"/>
    <property type="project" value="UniProtKB-KW"/>
</dbReference>
<reference evidence="4" key="1">
    <citation type="submission" date="2023-03" db="EMBL/GenBank/DDBJ databases">
        <title>Massive genome expansion in bonnet fungi (Mycena s.s.) driven by repeated elements and novel gene families across ecological guilds.</title>
        <authorList>
            <consortium name="Lawrence Berkeley National Laboratory"/>
            <person name="Harder C.B."/>
            <person name="Miyauchi S."/>
            <person name="Viragh M."/>
            <person name="Kuo A."/>
            <person name="Thoen E."/>
            <person name="Andreopoulos B."/>
            <person name="Lu D."/>
            <person name="Skrede I."/>
            <person name="Drula E."/>
            <person name="Henrissat B."/>
            <person name="Morin E."/>
            <person name="Kohler A."/>
            <person name="Barry K."/>
            <person name="LaButti K."/>
            <person name="Morin E."/>
            <person name="Salamov A."/>
            <person name="Lipzen A."/>
            <person name="Mereny Z."/>
            <person name="Hegedus B."/>
            <person name="Baldrian P."/>
            <person name="Stursova M."/>
            <person name="Weitz H."/>
            <person name="Taylor A."/>
            <person name="Grigoriev I.V."/>
            <person name="Nagy L.G."/>
            <person name="Martin F."/>
            <person name="Kauserud H."/>
        </authorList>
    </citation>
    <scope>NUCLEOTIDE SEQUENCE</scope>
    <source>
        <strain evidence="4">CBHHK182m</strain>
    </source>
</reference>